<evidence type="ECO:0000259" key="8">
    <source>
        <dbReference type="Pfam" id="PF01029"/>
    </source>
</evidence>
<dbReference type="SUPFAM" id="SSF48013">
    <property type="entry name" value="NusB-like"/>
    <property type="match status" value="1"/>
</dbReference>
<evidence type="ECO:0000256" key="7">
    <source>
        <dbReference type="SAM" id="MobiDB-lite"/>
    </source>
</evidence>
<evidence type="ECO:0000313" key="9">
    <source>
        <dbReference type="EMBL" id="PZP89919.1"/>
    </source>
</evidence>
<evidence type="ECO:0000256" key="1">
    <source>
        <dbReference type="ARBA" id="ARBA00005952"/>
    </source>
</evidence>
<dbReference type="GO" id="GO:0031564">
    <property type="term" value="P:transcription antitermination"/>
    <property type="evidence" value="ECO:0007669"/>
    <property type="project" value="UniProtKB-KW"/>
</dbReference>
<keyword evidence="3 6" id="KW-0694">RNA-binding</keyword>
<gene>
    <name evidence="6" type="primary">nusB</name>
    <name evidence="9" type="ORF">DI579_01850</name>
</gene>
<comment type="function">
    <text evidence="6">Involved in transcription antitermination. Required for transcription of ribosomal RNA (rRNA) genes. Binds specifically to the boxA antiterminator sequence of the ribosomal RNA (rrn) operons.</text>
</comment>
<evidence type="ECO:0000256" key="2">
    <source>
        <dbReference type="ARBA" id="ARBA00022814"/>
    </source>
</evidence>
<dbReference type="InterPro" id="IPR035926">
    <property type="entry name" value="NusB-like_sf"/>
</dbReference>
<comment type="caution">
    <text evidence="9">The sequence shown here is derived from an EMBL/GenBank/DDBJ whole genome shotgun (WGS) entry which is preliminary data.</text>
</comment>
<name>A0A2W5KL33_9ACTN</name>
<organism evidence="9 10">
    <name type="scientific">Lawsonella clevelandensis</name>
    <dbReference type="NCBI Taxonomy" id="1528099"/>
    <lineage>
        <taxon>Bacteria</taxon>
        <taxon>Bacillati</taxon>
        <taxon>Actinomycetota</taxon>
        <taxon>Actinomycetes</taxon>
        <taxon>Mycobacteriales</taxon>
        <taxon>Lawsonellaceae</taxon>
        <taxon>Lawsonella</taxon>
    </lineage>
</organism>
<evidence type="ECO:0000313" key="10">
    <source>
        <dbReference type="Proteomes" id="UP000248606"/>
    </source>
</evidence>
<feature type="region of interest" description="Disordered" evidence="7">
    <location>
        <begin position="166"/>
        <end position="188"/>
    </location>
</feature>
<evidence type="ECO:0000256" key="6">
    <source>
        <dbReference type="HAMAP-Rule" id="MF_00073"/>
    </source>
</evidence>
<keyword evidence="2 6" id="KW-0889">Transcription antitermination</keyword>
<protein>
    <recommendedName>
        <fullName evidence="6">Transcription antitermination protein NusB</fullName>
    </recommendedName>
    <alternativeName>
        <fullName evidence="6">Antitermination factor NusB</fullName>
    </alternativeName>
</protein>
<dbReference type="GO" id="GO:0005829">
    <property type="term" value="C:cytosol"/>
    <property type="evidence" value="ECO:0007669"/>
    <property type="project" value="TreeGrafter"/>
</dbReference>
<dbReference type="Pfam" id="PF01029">
    <property type="entry name" value="NusB"/>
    <property type="match status" value="1"/>
</dbReference>
<sequence>MSGDGKSRPSHAGSRHKARQRALTLLFEAESRDVDPVELAENRRDYALELARSGEGGMPLVSDYALAIITGVAEEIDRIDEILASYLTDWSLDRLAAVDRTALRIGLWELLFTDDVPALTAVDEAVSLAREYSDDDAPRFVNGVLDKVLRDRDVLKEQLSHTSTVDVVEEESVADDSTPAEIDGTETR</sequence>
<accession>A0A2W5KL33</accession>
<dbReference type="AlphaFoldDB" id="A0A2W5KL33"/>
<dbReference type="Proteomes" id="UP000248606">
    <property type="component" value="Unassembled WGS sequence"/>
</dbReference>
<reference evidence="9 10" key="1">
    <citation type="submission" date="2017-08" db="EMBL/GenBank/DDBJ databases">
        <title>Infants hospitalized years apart are colonized by the same room-sourced microbial strains.</title>
        <authorList>
            <person name="Brooks B."/>
            <person name="Olm M.R."/>
            <person name="Firek B.A."/>
            <person name="Baker R."/>
            <person name="Thomas B.C."/>
            <person name="Morowitz M.J."/>
            <person name="Banfield J.F."/>
        </authorList>
    </citation>
    <scope>NUCLEOTIDE SEQUENCE [LARGE SCALE GENOMIC DNA]</scope>
    <source>
        <strain evidence="9">S2_006_000_R1_57</strain>
    </source>
</reference>
<evidence type="ECO:0000256" key="4">
    <source>
        <dbReference type="ARBA" id="ARBA00023015"/>
    </source>
</evidence>
<dbReference type="InterPro" id="IPR006027">
    <property type="entry name" value="NusB_RsmB_TIM44"/>
</dbReference>
<dbReference type="GO" id="GO:0006353">
    <property type="term" value="P:DNA-templated transcription termination"/>
    <property type="evidence" value="ECO:0007669"/>
    <property type="project" value="UniProtKB-UniRule"/>
</dbReference>
<evidence type="ECO:0000256" key="3">
    <source>
        <dbReference type="ARBA" id="ARBA00022884"/>
    </source>
</evidence>
<keyword evidence="4 6" id="KW-0805">Transcription regulation</keyword>
<dbReference type="NCBIfam" id="TIGR01951">
    <property type="entry name" value="nusB"/>
    <property type="match status" value="1"/>
</dbReference>
<dbReference type="PANTHER" id="PTHR11078:SF3">
    <property type="entry name" value="ANTITERMINATION NUSB DOMAIN-CONTAINING PROTEIN"/>
    <property type="match status" value="1"/>
</dbReference>
<keyword evidence="5 6" id="KW-0804">Transcription</keyword>
<feature type="domain" description="NusB/RsmB/TIM44" evidence="8">
    <location>
        <begin position="16"/>
        <end position="150"/>
    </location>
</feature>
<dbReference type="InterPro" id="IPR011605">
    <property type="entry name" value="NusB_fam"/>
</dbReference>
<dbReference type="RefSeq" id="WP_290595285.1">
    <property type="nucleotide sequence ID" value="NZ_CAKZIO010000003.1"/>
</dbReference>
<dbReference type="EMBL" id="QFOZ01000001">
    <property type="protein sequence ID" value="PZP89919.1"/>
    <property type="molecule type" value="Genomic_DNA"/>
</dbReference>
<dbReference type="Gene3D" id="1.10.940.10">
    <property type="entry name" value="NusB-like"/>
    <property type="match status" value="1"/>
</dbReference>
<proteinExistence type="inferred from homology"/>
<dbReference type="HAMAP" id="MF_00073">
    <property type="entry name" value="NusB"/>
    <property type="match status" value="1"/>
</dbReference>
<evidence type="ECO:0000256" key="5">
    <source>
        <dbReference type="ARBA" id="ARBA00023163"/>
    </source>
</evidence>
<comment type="similarity">
    <text evidence="1 6">Belongs to the NusB family.</text>
</comment>
<dbReference type="PANTHER" id="PTHR11078">
    <property type="entry name" value="N UTILIZATION SUBSTANCE PROTEIN B-RELATED"/>
    <property type="match status" value="1"/>
</dbReference>
<dbReference type="GO" id="GO:0003723">
    <property type="term" value="F:RNA binding"/>
    <property type="evidence" value="ECO:0007669"/>
    <property type="project" value="UniProtKB-UniRule"/>
</dbReference>